<dbReference type="GO" id="GO:0000785">
    <property type="term" value="C:chromatin"/>
    <property type="evidence" value="ECO:0007669"/>
    <property type="project" value="TreeGrafter"/>
</dbReference>
<dbReference type="OrthoDB" id="428854at2759"/>
<feature type="compositionally biased region" description="Polar residues" evidence="10">
    <location>
        <begin position="254"/>
        <end position="266"/>
    </location>
</feature>
<feature type="compositionally biased region" description="Low complexity" evidence="10">
    <location>
        <begin position="67"/>
        <end position="79"/>
    </location>
</feature>
<evidence type="ECO:0000259" key="12">
    <source>
        <dbReference type="Pfam" id="PF13880"/>
    </source>
</evidence>
<dbReference type="PANTHER" id="PTHR45884">
    <property type="entry name" value="N-ACETYLTRANSFERASE ECO"/>
    <property type="match status" value="1"/>
</dbReference>
<feature type="region of interest" description="Disordered" evidence="10">
    <location>
        <begin position="251"/>
        <end position="316"/>
    </location>
</feature>
<dbReference type="GO" id="GO:0008270">
    <property type="term" value="F:zinc ion binding"/>
    <property type="evidence" value="ECO:0007669"/>
    <property type="project" value="UniProtKB-KW"/>
</dbReference>
<feature type="compositionally biased region" description="Pro residues" evidence="10">
    <location>
        <begin position="277"/>
        <end position="288"/>
    </location>
</feature>
<keyword evidence="14" id="KW-1185">Reference proteome</keyword>
<keyword evidence="7" id="KW-0539">Nucleus</keyword>
<evidence type="ECO:0000256" key="2">
    <source>
        <dbReference type="ARBA" id="ARBA00005816"/>
    </source>
</evidence>
<keyword evidence="3" id="KW-0808">Transferase</keyword>
<evidence type="ECO:0000256" key="6">
    <source>
        <dbReference type="ARBA" id="ARBA00022833"/>
    </source>
</evidence>
<dbReference type="SUPFAM" id="SSF55729">
    <property type="entry name" value="Acyl-CoA N-acyltransferases (Nat)"/>
    <property type="match status" value="1"/>
</dbReference>
<evidence type="ECO:0000313" key="13">
    <source>
        <dbReference type="EMBL" id="KAJ8063922.1"/>
    </source>
</evidence>
<dbReference type="PANTHER" id="PTHR45884:SF2">
    <property type="entry name" value="N-ACETYLTRANSFERASE ECO"/>
    <property type="match status" value="1"/>
</dbReference>
<accession>A0A9X0AJH0</accession>
<reference evidence="13" key="1">
    <citation type="submission" date="2022-11" db="EMBL/GenBank/DDBJ databases">
        <title>Genome Resource of Sclerotinia nivalis Strain SnTB1, a Plant Pathogen Isolated from American Ginseng.</title>
        <authorList>
            <person name="Fan S."/>
        </authorList>
    </citation>
    <scope>NUCLEOTIDE SEQUENCE</scope>
    <source>
        <strain evidence="13">SnTB1</strain>
    </source>
</reference>
<dbReference type="Pfam" id="PF13880">
    <property type="entry name" value="Acetyltransf_13"/>
    <property type="match status" value="1"/>
</dbReference>
<dbReference type="InterPro" id="IPR028005">
    <property type="entry name" value="AcTrfase_ESCO_Znf_dom"/>
</dbReference>
<feature type="compositionally biased region" description="Polar residues" evidence="10">
    <location>
        <begin position="305"/>
        <end position="316"/>
    </location>
</feature>
<evidence type="ECO:0000313" key="14">
    <source>
        <dbReference type="Proteomes" id="UP001152300"/>
    </source>
</evidence>
<dbReference type="InterPro" id="IPR016181">
    <property type="entry name" value="Acyl_CoA_acyltransferase"/>
</dbReference>
<gene>
    <name evidence="13" type="ORF">OCU04_007772</name>
</gene>
<evidence type="ECO:0000256" key="4">
    <source>
        <dbReference type="ARBA" id="ARBA00022723"/>
    </source>
</evidence>
<dbReference type="Gene3D" id="3.40.630.30">
    <property type="match status" value="1"/>
</dbReference>
<dbReference type="AlphaFoldDB" id="A0A9X0AJH0"/>
<dbReference type="GO" id="GO:0007064">
    <property type="term" value="P:mitotic sister chromatid cohesion"/>
    <property type="evidence" value="ECO:0007669"/>
    <property type="project" value="TreeGrafter"/>
</dbReference>
<evidence type="ECO:0000256" key="9">
    <source>
        <dbReference type="ARBA" id="ARBA00023315"/>
    </source>
</evidence>
<evidence type="ECO:0000256" key="3">
    <source>
        <dbReference type="ARBA" id="ARBA00022679"/>
    </source>
</evidence>
<evidence type="ECO:0000256" key="8">
    <source>
        <dbReference type="ARBA" id="ARBA00023306"/>
    </source>
</evidence>
<keyword evidence="9" id="KW-0012">Acyltransferase</keyword>
<feature type="compositionally biased region" description="Polar residues" evidence="10">
    <location>
        <begin position="173"/>
        <end position="185"/>
    </location>
</feature>
<dbReference type="GO" id="GO:0005634">
    <property type="term" value="C:nucleus"/>
    <property type="evidence" value="ECO:0007669"/>
    <property type="project" value="UniProtKB-SubCell"/>
</dbReference>
<comment type="subcellular location">
    <subcellularLocation>
        <location evidence="1">Nucleus</location>
    </subcellularLocation>
</comment>
<feature type="region of interest" description="Disordered" evidence="10">
    <location>
        <begin position="1"/>
        <end position="185"/>
    </location>
</feature>
<sequence length="642" mass="71645">MENQSKRKSNATMRTYSKRTRGSNQNFPIKRQRVNSSEFVSVSSPVLSESSIPPESHSEDRFEEENQSSLLSCPSQPLLEDIRDSSSTKLRVLSPKSDRSISPLAELESNHQNRRDHEISPSNSPDILNHKSSTKVKGTKLTSTKEASNFASERRSSSGSQHSKGFSTPEPFSPTQKSNFSIRRNLASNHTSIDLDSLQKNTHKNTTLASKDILVTFLSDTTPKEDTIVTSEPHPVEKVKKFSIRSYFKPIPQPQRSLSPLKSQSPVLLDSPQQPISSPPSSPPPIPQDPLVSTKSKPIRRRISTKPNLPNINTMSDIHEGDLQELGGDFTDDARVEMMERYHDAQDMRDHAIIDHGTLLPLADQPLDIPERAKLKADIARPMGFALHQQILDLGQSFHNKCQNCGMQYAINVAADQRLHDNFHKIFRMGGPAFKPKYVNTQTWQKVIESELHSIQCISCKESSPIRNLVESILEATLMDMDGILPTSDQLWSMITSPNDPKDLIPVPRYKVFLYLIGARPIGILLAERIGKANTIMTSTENPENITTSTPLADTSIIPPTSIIPIPHEAYMCIDRLWVHSDFRRKGIATSLANQAGEKFLPGLIIEKKEMAISHPTSVGEAFAEKYFKGVFEGAKYAMGCL</sequence>
<evidence type="ECO:0000256" key="10">
    <source>
        <dbReference type="SAM" id="MobiDB-lite"/>
    </source>
</evidence>
<evidence type="ECO:0000256" key="7">
    <source>
        <dbReference type="ARBA" id="ARBA00023242"/>
    </source>
</evidence>
<keyword evidence="4" id="KW-0479">Metal-binding</keyword>
<dbReference type="GO" id="GO:0061733">
    <property type="term" value="F:protein-lysine-acetyltransferase activity"/>
    <property type="evidence" value="ECO:0007669"/>
    <property type="project" value="TreeGrafter"/>
</dbReference>
<comment type="similarity">
    <text evidence="2">Belongs to the acetyltransferase family. ECO subfamily.</text>
</comment>
<feature type="domain" description="N-acetyltransferase ESCO acetyl-transferase" evidence="12">
    <location>
        <begin position="568"/>
        <end position="630"/>
    </location>
</feature>
<feature type="domain" description="N-acetyltransferase ESCO zinc-finger" evidence="11">
    <location>
        <begin position="389"/>
        <end position="425"/>
    </location>
</feature>
<dbReference type="CDD" id="cd04301">
    <property type="entry name" value="NAT_SF"/>
    <property type="match status" value="1"/>
</dbReference>
<keyword evidence="8" id="KW-0131">Cell cycle</keyword>
<protein>
    <recommendedName>
        <fullName evidence="15">N-acetyltransferase domain-containing protein</fullName>
    </recommendedName>
</protein>
<feature type="compositionally biased region" description="Low complexity" evidence="10">
    <location>
        <begin position="36"/>
        <end position="55"/>
    </location>
</feature>
<name>A0A9X0AJH0_9HELO</name>
<dbReference type="InterPro" id="IPR028009">
    <property type="entry name" value="ESCO_Acetyltransf_dom"/>
</dbReference>
<feature type="compositionally biased region" description="Low complexity" evidence="10">
    <location>
        <begin position="146"/>
        <end position="167"/>
    </location>
</feature>
<dbReference type="Proteomes" id="UP001152300">
    <property type="component" value="Unassembled WGS sequence"/>
</dbReference>
<evidence type="ECO:0000256" key="1">
    <source>
        <dbReference type="ARBA" id="ARBA00004123"/>
    </source>
</evidence>
<feature type="compositionally biased region" description="Basic and acidic residues" evidence="10">
    <location>
        <begin position="108"/>
        <end position="119"/>
    </location>
</feature>
<dbReference type="EMBL" id="JAPEIS010000008">
    <property type="protein sequence ID" value="KAJ8063922.1"/>
    <property type="molecule type" value="Genomic_DNA"/>
</dbReference>
<organism evidence="13 14">
    <name type="scientific">Sclerotinia nivalis</name>
    <dbReference type="NCBI Taxonomy" id="352851"/>
    <lineage>
        <taxon>Eukaryota</taxon>
        <taxon>Fungi</taxon>
        <taxon>Dikarya</taxon>
        <taxon>Ascomycota</taxon>
        <taxon>Pezizomycotina</taxon>
        <taxon>Leotiomycetes</taxon>
        <taxon>Helotiales</taxon>
        <taxon>Sclerotiniaceae</taxon>
        <taxon>Sclerotinia</taxon>
    </lineage>
</organism>
<evidence type="ECO:0008006" key="15">
    <source>
        <dbReference type="Google" id="ProtNLM"/>
    </source>
</evidence>
<evidence type="ECO:0000259" key="11">
    <source>
        <dbReference type="Pfam" id="PF13878"/>
    </source>
</evidence>
<proteinExistence type="inferred from homology"/>
<evidence type="ECO:0000256" key="5">
    <source>
        <dbReference type="ARBA" id="ARBA00022771"/>
    </source>
</evidence>
<dbReference type="Pfam" id="PF13878">
    <property type="entry name" value="zf-C2H2_3"/>
    <property type="match status" value="1"/>
</dbReference>
<comment type="caution">
    <text evidence="13">The sequence shown here is derived from an EMBL/GenBank/DDBJ whole genome shotgun (WGS) entry which is preliminary data.</text>
</comment>
<keyword evidence="6" id="KW-0862">Zinc</keyword>
<keyword evidence="5" id="KW-0863">Zinc-finger</keyword>